<evidence type="ECO:0000256" key="3">
    <source>
        <dbReference type="SAM" id="Coils"/>
    </source>
</evidence>
<feature type="domain" description="FAM50A/XAP5 C-terminal" evidence="4">
    <location>
        <begin position="269"/>
        <end position="409"/>
    </location>
</feature>
<dbReference type="PANTHER" id="PTHR12722:SF0">
    <property type="entry name" value="PROTEIN FAM50A"/>
    <property type="match status" value="1"/>
</dbReference>
<feature type="non-terminal residue" evidence="5">
    <location>
        <position position="1"/>
    </location>
</feature>
<organism evidence="5 6">
    <name type="scientific">Trichinella nativa</name>
    <dbReference type="NCBI Taxonomy" id="6335"/>
    <lineage>
        <taxon>Eukaryota</taxon>
        <taxon>Metazoa</taxon>
        <taxon>Ecdysozoa</taxon>
        <taxon>Nematoda</taxon>
        <taxon>Enoplea</taxon>
        <taxon>Dorylaimia</taxon>
        <taxon>Trichinellida</taxon>
        <taxon>Trichinellidae</taxon>
        <taxon>Trichinella</taxon>
    </lineage>
</organism>
<name>A0A1Y3EPU9_9BILA</name>
<dbReference type="InterPro" id="IPR048337">
    <property type="entry name" value="FAM50A/XAP5_C"/>
</dbReference>
<evidence type="ECO:0000313" key="5">
    <source>
        <dbReference type="EMBL" id="OUC45098.1"/>
    </source>
</evidence>
<dbReference type="PANTHER" id="PTHR12722">
    <property type="entry name" value="XAP-5 PROTEIN-RELATED"/>
    <property type="match status" value="1"/>
</dbReference>
<dbReference type="GO" id="GO:0006325">
    <property type="term" value="P:chromatin organization"/>
    <property type="evidence" value="ECO:0007669"/>
    <property type="project" value="TreeGrafter"/>
</dbReference>
<gene>
    <name evidence="5" type="ORF">D917_02026</name>
</gene>
<feature type="coiled-coil region" evidence="3">
    <location>
        <begin position="100"/>
        <end position="130"/>
    </location>
</feature>
<dbReference type="EMBL" id="LVZM01010731">
    <property type="protein sequence ID" value="OUC45098.1"/>
    <property type="molecule type" value="Genomic_DNA"/>
</dbReference>
<dbReference type="Pfam" id="PF04921">
    <property type="entry name" value="XAP5"/>
    <property type="match status" value="1"/>
</dbReference>
<evidence type="ECO:0000313" key="6">
    <source>
        <dbReference type="Proteomes" id="UP000243006"/>
    </source>
</evidence>
<evidence type="ECO:0000256" key="1">
    <source>
        <dbReference type="ARBA" id="ARBA00009980"/>
    </source>
</evidence>
<evidence type="ECO:0000256" key="2">
    <source>
        <dbReference type="ARBA" id="ARBA00016617"/>
    </source>
</evidence>
<dbReference type="AlphaFoldDB" id="A0A1Y3EPU9"/>
<dbReference type="Proteomes" id="UP000243006">
    <property type="component" value="Unassembled WGS sequence"/>
</dbReference>
<sequence length="415" mass="48651">LSSKIERCINSFLKSELHYPSLIFQIFINQYAKNLFLVNCIASYFNFYYAYFSFCFTNAVKFTVANKLPKILFVGNFSKTGSMANYTGSIADAGRLIHIAKRRERHLEDIEKQKQKIQAEKSSILGIEEKFKAHYDAVEQKLKSSTVGLVTLDEMKAKQEVVIQEREKLLALKEMELKLQVEQEENEKKKAREDCQKRCTLSFDPDEEADDEELDYHSSSTLLKKKKVTKDPTVDTSFLPDKEREEEENKIREQLRLEWTSLQENIKNEEINIAFSYWDGSGHRRDLKMKKGNSIQQFLQRALEMLRKDFNELKTVSSDSLIFVKEDLIIPHFHTFYDFIVTKTMGKTGPLFEFDAAGELRIRQDALVDTAESHPAKVVLRSWYERNKHIYPASRWEPFDPNKKYERNVEDLRTL</sequence>
<accession>A0A1Y3EPU9</accession>
<dbReference type="GO" id="GO:0005634">
    <property type="term" value="C:nucleus"/>
    <property type="evidence" value="ECO:0007669"/>
    <property type="project" value="InterPro"/>
</dbReference>
<evidence type="ECO:0000259" key="4">
    <source>
        <dbReference type="Pfam" id="PF04921"/>
    </source>
</evidence>
<comment type="similarity">
    <text evidence="1">Belongs to the FAM50 family.</text>
</comment>
<proteinExistence type="inferred from homology"/>
<keyword evidence="3" id="KW-0175">Coiled coil</keyword>
<comment type="caution">
    <text evidence="5">The sequence shown here is derived from an EMBL/GenBank/DDBJ whole genome shotgun (WGS) entry which is preliminary data.</text>
</comment>
<protein>
    <recommendedName>
        <fullName evidence="2">Protein FAM50 homolog</fullName>
    </recommendedName>
</protein>
<dbReference type="InterPro" id="IPR007005">
    <property type="entry name" value="XAP5"/>
</dbReference>
<reference evidence="5 6" key="1">
    <citation type="submission" date="2015-04" db="EMBL/GenBank/DDBJ databases">
        <title>Draft genome of the roundworm Trichinella nativa.</title>
        <authorList>
            <person name="Mitreva M."/>
        </authorList>
    </citation>
    <scope>NUCLEOTIDE SEQUENCE [LARGE SCALE GENOMIC DNA]</scope>
    <source>
        <strain evidence="5 6">ISS45</strain>
    </source>
</reference>